<comment type="similarity">
    <text evidence="1 2">Belongs to the outer membrane factor (OMF) (TC 1.B.17) family.</text>
</comment>
<evidence type="ECO:0000256" key="2">
    <source>
        <dbReference type="RuleBase" id="RU362097"/>
    </source>
</evidence>
<protein>
    <submittedName>
        <fullName evidence="3">RND efflux system, outer membrane lipoprotein, NodT family</fullName>
    </submittedName>
</protein>
<sequence length="481" mass="49767">MKTIVPPRLSLAVPLILMLAACAATPPEAPVKIALPASYAQAQSGWEPAQAMAAAPRGAWWSVFDDPVLAGLETQVAQHNQSLAAQLAAYEQAQAALSQAQAAYYPAVTAGASANRARTAGNGAVGNSLSASLGASWEPDLWGKVRLQVQAGQATAAASAATLANTQLSLQSTLATSYLQLRTVDAQIVLAQNTVAAYQRALQITDNRYKAGVGTAADVASARTQLLQAQTSLTDLGVTRVQLQNAIAVLVGKPPAEFSLSASDTLPEVPAIPAGIPAQLLQRRPDLAAAQAQVQAANAQIGVAQTAWFPNLTLSAQGGSQAARIAELFSAPSLFWSIGPQLAATLFDGGLRRAQVQSSQAAYRQTVANYRQSVLTALQQVEDNLAAQRILAQEAQQQAEVVQAAEVSLRLAENQYKAGTAPYLNVITAQTTATSARNAQLTLLNRRYAASVALIQALGGGWGAGDTSAIGPLPAASAIAQ</sequence>
<dbReference type="InterPro" id="IPR010131">
    <property type="entry name" value="MdtP/NodT-like"/>
</dbReference>
<proteinExistence type="inferred from homology"/>
<name>D5X5W7_THIK1</name>
<keyword evidence="2" id="KW-0472">Membrane</keyword>
<dbReference type="STRING" id="75379.Tint_0620"/>
<dbReference type="BioCyc" id="TINT75379:TINT_RS03110-MONOMER"/>
<dbReference type="GO" id="GO:0005886">
    <property type="term" value="C:plasma membrane"/>
    <property type="evidence" value="ECO:0007669"/>
    <property type="project" value="UniProtKB-SubCell"/>
</dbReference>
<evidence type="ECO:0000256" key="1">
    <source>
        <dbReference type="ARBA" id="ARBA00007613"/>
    </source>
</evidence>
<keyword evidence="2" id="KW-0732">Signal</keyword>
<dbReference type="eggNOG" id="COG1538">
    <property type="taxonomic scope" value="Bacteria"/>
</dbReference>
<evidence type="ECO:0000313" key="3">
    <source>
        <dbReference type="EMBL" id="ADG30020.1"/>
    </source>
</evidence>
<dbReference type="InterPro" id="IPR003423">
    <property type="entry name" value="OMP_efflux"/>
</dbReference>
<dbReference type="Gene3D" id="2.20.200.10">
    <property type="entry name" value="Outer membrane efflux proteins (OEP)"/>
    <property type="match status" value="1"/>
</dbReference>
<dbReference type="PROSITE" id="PS51257">
    <property type="entry name" value="PROKAR_LIPOPROTEIN"/>
    <property type="match status" value="1"/>
</dbReference>
<keyword evidence="2" id="KW-1134">Transmembrane beta strand</keyword>
<comment type="subcellular location">
    <subcellularLocation>
        <location evidence="2">Cell membrane</location>
        <topology evidence="2">Lipid-anchor</topology>
    </subcellularLocation>
</comment>
<dbReference type="AlphaFoldDB" id="D5X5W7"/>
<feature type="chain" id="PRO_5001437900" evidence="2">
    <location>
        <begin position="24"/>
        <end position="481"/>
    </location>
</feature>
<keyword evidence="2 3" id="KW-0449">Lipoprotein</keyword>
<dbReference type="Pfam" id="PF02321">
    <property type="entry name" value="OEP"/>
    <property type="match status" value="2"/>
</dbReference>
<keyword evidence="2" id="KW-0564">Palmitate</keyword>
<organism evidence="3">
    <name type="scientific">Thiomonas intermedia (strain K12)</name>
    <name type="common">Thiobacillus intermedius</name>
    <dbReference type="NCBI Taxonomy" id="75379"/>
    <lineage>
        <taxon>Bacteria</taxon>
        <taxon>Pseudomonadati</taxon>
        <taxon>Pseudomonadota</taxon>
        <taxon>Betaproteobacteria</taxon>
        <taxon>Burkholderiales</taxon>
        <taxon>Thiomonas</taxon>
    </lineage>
</organism>
<accession>D5X5W7</accession>
<dbReference type="NCBIfam" id="TIGR01845">
    <property type="entry name" value="outer_NodT"/>
    <property type="match status" value="1"/>
</dbReference>
<dbReference type="PANTHER" id="PTHR30203:SF33">
    <property type="entry name" value="BLR4455 PROTEIN"/>
    <property type="match status" value="1"/>
</dbReference>
<gene>
    <name evidence="3" type="ordered locus">Tint_0620</name>
</gene>
<dbReference type="HOGENOM" id="CLU_012817_13_1_4"/>
<dbReference type="KEGG" id="tin:Tint_0620"/>
<dbReference type="EMBL" id="CP002021">
    <property type="protein sequence ID" value="ADG30020.1"/>
    <property type="molecule type" value="Genomic_DNA"/>
</dbReference>
<keyword evidence="2" id="KW-0812">Transmembrane</keyword>
<dbReference type="Gene3D" id="1.20.1600.10">
    <property type="entry name" value="Outer membrane efflux proteins (OEP)"/>
    <property type="match status" value="1"/>
</dbReference>
<reference evidence="3" key="1">
    <citation type="submission" date="2010-04" db="EMBL/GenBank/DDBJ databases">
        <title>Complete sequence of Thiomonas intermedia K12.</title>
        <authorList>
            <consortium name="US DOE Joint Genome Institute"/>
            <person name="Lucas S."/>
            <person name="Copeland A."/>
            <person name="Lapidus A."/>
            <person name="Cheng J.-F."/>
            <person name="Bruce D."/>
            <person name="Goodwin L."/>
            <person name="Pitluck S."/>
            <person name="Davenport K."/>
            <person name="Detter J.C."/>
            <person name="Han C."/>
            <person name="Tapia R."/>
            <person name="Land M."/>
            <person name="Hauser L."/>
            <person name="Kyrpides N."/>
            <person name="Ovchinnikova G."/>
            <person name="Kerfeld C.A."/>
            <person name="Cannon G.C."/>
            <person name="Heinhorst S."/>
            <person name="Woyke T."/>
        </authorList>
    </citation>
    <scope>NUCLEOTIDE SEQUENCE [LARGE SCALE GENOMIC DNA]</scope>
    <source>
        <strain evidence="3">K12</strain>
    </source>
</reference>
<dbReference type="SUPFAM" id="SSF56954">
    <property type="entry name" value="Outer membrane efflux proteins (OEP)"/>
    <property type="match status" value="1"/>
</dbReference>
<dbReference type="GO" id="GO:0015562">
    <property type="term" value="F:efflux transmembrane transporter activity"/>
    <property type="evidence" value="ECO:0007669"/>
    <property type="project" value="InterPro"/>
</dbReference>
<feature type="signal peptide" evidence="2">
    <location>
        <begin position="1"/>
        <end position="23"/>
    </location>
</feature>
<dbReference type="PANTHER" id="PTHR30203">
    <property type="entry name" value="OUTER MEMBRANE CATION EFFLUX PROTEIN"/>
    <property type="match status" value="1"/>
</dbReference>